<gene>
    <name evidence="1" type="ORF">AUJ73_03085</name>
</gene>
<proteinExistence type="predicted"/>
<accession>A0A1J4TUU4</accession>
<evidence type="ECO:0000313" key="2">
    <source>
        <dbReference type="Proteomes" id="UP000183120"/>
    </source>
</evidence>
<comment type="caution">
    <text evidence="1">The sequence shown here is derived from an EMBL/GenBank/DDBJ whole genome shotgun (WGS) entry which is preliminary data.</text>
</comment>
<reference evidence="1 2" key="1">
    <citation type="journal article" date="2016" name="Environ. Microbiol.">
        <title>Genomic resolution of a cold subsurface aquifer community provides metabolic insights for novel microbes adapted to high CO concentrations.</title>
        <authorList>
            <person name="Probst A.J."/>
            <person name="Castelle C.J."/>
            <person name="Singh A."/>
            <person name="Brown C.T."/>
            <person name="Anantharaman K."/>
            <person name="Sharon I."/>
            <person name="Hug L.A."/>
            <person name="Burstein D."/>
            <person name="Emerson J.B."/>
            <person name="Thomas B.C."/>
            <person name="Banfield J.F."/>
        </authorList>
    </citation>
    <scope>NUCLEOTIDE SEQUENCE [LARGE SCALE GENOMIC DNA]</scope>
    <source>
        <strain evidence="1">CG1_02_37_22</strain>
    </source>
</reference>
<sequence>MVMIWDYDIRELKKSKKGRLLILERMINYGPDENEKIKLSEVKKNWDKLHLFPSRKRFFEFLIWGK</sequence>
<evidence type="ECO:0000313" key="1">
    <source>
        <dbReference type="EMBL" id="OIO13847.1"/>
    </source>
</evidence>
<organism evidence="1 2">
    <name type="scientific">Candidatus Gottesmanbacteria bacterium CG1_02_37_22</name>
    <dbReference type="NCBI Taxonomy" id="1805209"/>
    <lineage>
        <taxon>Bacteria</taxon>
        <taxon>Candidatus Gottesmaniibacteriota</taxon>
    </lineage>
</organism>
<dbReference type="AlphaFoldDB" id="A0A1J4TUU4"/>
<name>A0A1J4TUU4_9BACT</name>
<dbReference type="EMBL" id="MNUY01000048">
    <property type="protein sequence ID" value="OIO13847.1"/>
    <property type="molecule type" value="Genomic_DNA"/>
</dbReference>
<protein>
    <submittedName>
        <fullName evidence="1">Uncharacterized protein</fullName>
    </submittedName>
</protein>
<dbReference type="Proteomes" id="UP000183120">
    <property type="component" value="Unassembled WGS sequence"/>
</dbReference>
<dbReference type="STRING" id="1805209.AUJ73_03085"/>